<dbReference type="EMBL" id="WNWW01000898">
    <property type="protein sequence ID" value="KAF3421017.1"/>
    <property type="molecule type" value="Genomic_DNA"/>
</dbReference>
<keyword evidence="4" id="KW-1185">Reference proteome</keyword>
<evidence type="ECO:0000313" key="3">
    <source>
        <dbReference type="EMBL" id="KAF3421017.1"/>
    </source>
</evidence>
<name>A0A833W1L2_9HYME</name>
<gene>
    <name evidence="3" type="ORF">E2986_09374</name>
</gene>
<organism evidence="3 4">
    <name type="scientific">Frieseomelitta varia</name>
    <dbReference type="NCBI Taxonomy" id="561572"/>
    <lineage>
        <taxon>Eukaryota</taxon>
        <taxon>Metazoa</taxon>
        <taxon>Ecdysozoa</taxon>
        <taxon>Arthropoda</taxon>
        <taxon>Hexapoda</taxon>
        <taxon>Insecta</taxon>
        <taxon>Pterygota</taxon>
        <taxon>Neoptera</taxon>
        <taxon>Endopterygota</taxon>
        <taxon>Hymenoptera</taxon>
        <taxon>Apocrita</taxon>
        <taxon>Aculeata</taxon>
        <taxon>Apoidea</taxon>
        <taxon>Anthophila</taxon>
        <taxon>Apidae</taxon>
        <taxon>Frieseomelitta</taxon>
    </lineage>
</organism>
<dbReference type="PANTHER" id="PTHR13527:SF0">
    <property type="entry name" value="SAYSVFN DOMAIN-CONTAINING PROTEIN 1"/>
    <property type="match status" value="1"/>
</dbReference>
<dbReference type="AlphaFoldDB" id="A0A833W1L2"/>
<proteinExistence type="predicted"/>
<keyword evidence="1" id="KW-1133">Transmembrane helix</keyword>
<evidence type="ECO:0000259" key="2">
    <source>
        <dbReference type="Pfam" id="PF10260"/>
    </source>
</evidence>
<feature type="transmembrane region" description="Helical" evidence="1">
    <location>
        <begin position="138"/>
        <end position="154"/>
    </location>
</feature>
<dbReference type="InterPro" id="IPR019387">
    <property type="entry name" value="SAYSvFN_dom"/>
</dbReference>
<comment type="caution">
    <text evidence="3">The sequence shown here is derived from an EMBL/GenBank/DDBJ whole genome shotgun (WGS) entry which is preliminary data.</text>
</comment>
<dbReference type="PANTHER" id="PTHR13527">
    <property type="entry name" value="SAYSVFN DOMAIN-CONTAINING PROTEIN 1"/>
    <property type="match status" value="1"/>
</dbReference>
<protein>
    <recommendedName>
        <fullName evidence="2">SAYSvFN domain-containing protein</fullName>
    </recommendedName>
</protein>
<dbReference type="Proteomes" id="UP000655588">
    <property type="component" value="Unassembled WGS sequence"/>
</dbReference>
<evidence type="ECO:0000313" key="4">
    <source>
        <dbReference type="Proteomes" id="UP000655588"/>
    </source>
</evidence>
<feature type="transmembrane region" description="Helical" evidence="1">
    <location>
        <begin position="115"/>
        <end position="132"/>
    </location>
</feature>
<accession>A0A833W1L2</accession>
<reference evidence="3" key="1">
    <citation type="submission" date="2019-11" db="EMBL/GenBank/DDBJ databases">
        <title>The nuclear and mitochondrial genomes of Frieseomelitta varia - a highly eusocial stingless bee (Meliponini) with a permanently sterile worker caste.</title>
        <authorList>
            <person name="Freitas F.C.P."/>
            <person name="Lourenco A.P."/>
            <person name="Nunes F.M.F."/>
            <person name="Paschoal A.R."/>
            <person name="Abreu F.C.P."/>
            <person name="Barbin F.O."/>
            <person name="Bataglia L."/>
            <person name="Cardoso-Junior C.A.M."/>
            <person name="Cervoni M.S."/>
            <person name="Silva S.R."/>
            <person name="Dalarmi F."/>
            <person name="Del Lama M.A."/>
            <person name="Depintor T.S."/>
            <person name="Ferreira K.M."/>
            <person name="Goria P.S."/>
            <person name="Jaskot M.C."/>
            <person name="Lago D.C."/>
            <person name="Luna-Lucena D."/>
            <person name="Moda L.M."/>
            <person name="Nascimento L."/>
            <person name="Pedrino M."/>
            <person name="Rabico F.O."/>
            <person name="Sanches F.C."/>
            <person name="Santos D.E."/>
            <person name="Santos C.G."/>
            <person name="Vieira J."/>
            <person name="Lopes T.F."/>
            <person name="Barchuk A.R."/>
            <person name="Hartfelder K."/>
            <person name="Simoes Z.L.P."/>
            <person name="Bitondi M.M.G."/>
            <person name="Pinheiro D.G."/>
        </authorList>
    </citation>
    <scope>NUCLEOTIDE SEQUENCE</scope>
    <source>
        <strain evidence="3">USP_RPSP 00005682</strain>
        <tissue evidence="3">Whole individual</tissue>
    </source>
</reference>
<keyword evidence="1" id="KW-0812">Transmembrane</keyword>
<sequence>MAGSDIKERLEAYRRRRQREEMTESIKNAIKTVLPWNRIKSAEDSSVAAPLIPDVKCKYCRKISLILTMLDKCIYINNGNNTYCTIYTTDIDNQDVESTCSDDSVEQSQYTVLKIITYLLYFLLWGTLYIIAIEYEFGAVYFILSTLIFICLNTRSRPKKSGELSAYSVFNPNCKAIEGTLDASQFEREIRYGMGSVH</sequence>
<dbReference type="Pfam" id="PF10260">
    <property type="entry name" value="SAYSvFN"/>
    <property type="match status" value="1"/>
</dbReference>
<keyword evidence="1" id="KW-0472">Membrane</keyword>
<evidence type="ECO:0000256" key="1">
    <source>
        <dbReference type="SAM" id="Phobius"/>
    </source>
</evidence>
<dbReference type="InterPro" id="IPR039159">
    <property type="entry name" value="SAYSD1"/>
</dbReference>
<feature type="domain" description="SAYSvFN" evidence="2">
    <location>
        <begin position="121"/>
        <end position="190"/>
    </location>
</feature>